<reference evidence="1 2" key="1">
    <citation type="submission" date="2018-08" db="EMBL/GenBank/DDBJ databases">
        <title>Proposal of Muricauda 72 sp.nov. and Muricauda NH166 sp.nov., isolated from seawater.</title>
        <authorList>
            <person name="Cheng H."/>
            <person name="Wu Y.-H."/>
            <person name="Guo L.-L."/>
            <person name="Xu X.-W."/>
        </authorList>
    </citation>
    <scope>NUCLEOTIDE SEQUENCE [LARGE SCALE GENOMIC DNA]</scope>
    <source>
        <strain evidence="1 2">KCTC 22173</strain>
    </source>
</reference>
<comment type="caution">
    <text evidence="1">The sequence shown here is derived from an EMBL/GenBank/DDBJ whole genome shotgun (WGS) entry which is preliminary data.</text>
</comment>
<evidence type="ECO:0000313" key="2">
    <source>
        <dbReference type="Proteomes" id="UP000266067"/>
    </source>
</evidence>
<dbReference type="EMBL" id="QXFH01000060">
    <property type="protein sequence ID" value="RIV36693.1"/>
    <property type="molecule type" value="Genomic_DNA"/>
</dbReference>
<dbReference type="AlphaFoldDB" id="A0A3A1NE17"/>
<proteinExistence type="predicted"/>
<evidence type="ECO:0000313" key="1">
    <source>
        <dbReference type="EMBL" id="RIV36693.1"/>
    </source>
</evidence>
<keyword evidence="2" id="KW-1185">Reference proteome</keyword>
<organism evidence="1 2">
    <name type="scientific">Flagellimonas lutimaris</name>
    <dbReference type="NCBI Taxonomy" id="475082"/>
    <lineage>
        <taxon>Bacteria</taxon>
        <taxon>Pseudomonadati</taxon>
        <taxon>Bacteroidota</taxon>
        <taxon>Flavobacteriia</taxon>
        <taxon>Flavobacteriales</taxon>
        <taxon>Flavobacteriaceae</taxon>
        <taxon>Flagellimonas</taxon>
    </lineage>
</organism>
<sequence length="75" mass="8424">MQLQFVSVSGKSQLVITVGQIKHYPAIVLTVCKWPQFFHSQTHCVKSLDLGPLVGWSHNAELHLIFILVSFDASF</sequence>
<dbReference type="Proteomes" id="UP000266067">
    <property type="component" value="Unassembled WGS sequence"/>
</dbReference>
<protein>
    <submittedName>
        <fullName evidence="1">Uncharacterized protein</fullName>
    </submittedName>
</protein>
<accession>A0A3A1NE17</accession>
<name>A0A3A1NE17_9FLAO</name>
<gene>
    <name evidence="1" type="ORF">D2V08_01550</name>
</gene>